<gene>
    <name evidence="2" type="ORF">DUNSADRAFT_2353</name>
</gene>
<comment type="caution">
    <text evidence="2">The sequence shown here is derived from an EMBL/GenBank/DDBJ whole genome shotgun (WGS) entry which is preliminary data.</text>
</comment>
<organism evidence="2 3">
    <name type="scientific">Dunaliella salina</name>
    <name type="common">Green alga</name>
    <name type="synonym">Protococcus salinus</name>
    <dbReference type="NCBI Taxonomy" id="3046"/>
    <lineage>
        <taxon>Eukaryota</taxon>
        <taxon>Viridiplantae</taxon>
        <taxon>Chlorophyta</taxon>
        <taxon>core chlorophytes</taxon>
        <taxon>Chlorophyceae</taxon>
        <taxon>CS clade</taxon>
        <taxon>Chlamydomonadales</taxon>
        <taxon>Dunaliellaceae</taxon>
        <taxon>Dunaliella</taxon>
    </lineage>
</organism>
<protein>
    <recommendedName>
        <fullName evidence="4">Ribosome biogenesis protein SLX9</fullName>
    </recommendedName>
</protein>
<sequence length="162" mass="17821">MGKQKQATKPPAGVKKQQQLKSRKDLQHAKSHSKAAQQRNRQRNPHAAFSGLGESNLASLLDETAEELSQRHNIRGNKRSKPKHQPAVPQQVSQAAMDEEGPQVPCLAHPQGEGEQPAAAAADGSRQLQQHQKQLPVMQEIHPVPQLSHQGILRTLSSFDLK</sequence>
<reference evidence="2" key="1">
    <citation type="submission" date="2017-08" db="EMBL/GenBank/DDBJ databases">
        <authorList>
            <person name="Polle J.E."/>
            <person name="Barry K."/>
            <person name="Cushman J."/>
            <person name="Schmutz J."/>
            <person name="Tran D."/>
            <person name="Hathwaick L.T."/>
            <person name="Yim W.C."/>
            <person name="Jenkins J."/>
            <person name="Mckie-Krisberg Z.M."/>
            <person name="Prochnik S."/>
            <person name="Lindquist E."/>
            <person name="Dockter R.B."/>
            <person name="Adam C."/>
            <person name="Molina H."/>
            <person name="Bunkerborg J."/>
            <person name="Jin E."/>
            <person name="Buchheim M."/>
            <person name="Magnuson J."/>
        </authorList>
    </citation>
    <scope>NUCLEOTIDE SEQUENCE</scope>
    <source>
        <strain evidence="2">CCAP 19/18</strain>
    </source>
</reference>
<keyword evidence="3" id="KW-1185">Reference proteome</keyword>
<evidence type="ECO:0000313" key="3">
    <source>
        <dbReference type="Proteomes" id="UP000815325"/>
    </source>
</evidence>
<feature type="compositionally biased region" description="Basic residues" evidence="1">
    <location>
        <begin position="72"/>
        <end position="84"/>
    </location>
</feature>
<feature type="compositionally biased region" description="Low complexity" evidence="1">
    <location>
        <begin position="110"/>
        <end position="122"/>
    </location>
</feature>
<feature type="compositionally biased region" description="Low complexity" evidence="1">
    <location>
        <begin position="85"/>
        <end position="96"/>
    </location>
</feature>
<dbReference type="Proteomes" id="UP000815325">
    <property type="component" value="Unassembled WGS sequence"/>
</dbReference>
<accession>A0ABQ7GVU2</accession>
<dbReference type="EMBL" id="MU069568">
    <property type="protein sequence ID" value="KAF5838728.1"/>
    <property type="molecule type" value="Genomic_DNA"/>
</dbReference>
<name>A0ABQ7GVU2_DUNSA</name>
<evidence type="ECO:0008006" key="4">
    <source>
        <dbReference type="Google" id="ProtNLM"/>
    </source>
</evidence>
<evidence type="ECO:0000313" key="2">
    <source>
        <dbReference type="EMBL" id="KAF5838728.1"/>
    </source>
</evidence>
<evidence type="ECO:0000256" key="1">
    <source>
        <dbReference type="SAM" id="MobiDB-lite"/>
    </source>
</evidence>
<proteinExistence type="predicted"/>
<feature type="region of interest" description="Disordered" evidence="1">
    <location>
        <begin position="1"/>
        <end position="139"/>
    </location>
</feature>